<dbReference type="EMBL" id="CM047910">
    <property type="protein sequence ID" value="KAJ0075001.1"/>
    <property type="molecule type" value="Genomic_DNA"/>
</dbReference>
<comment type="caution">
    <text evidence="1">The sequence shown here is derived from an EMBL/GenBank/DDBJ whole genome shotgun (WGS) entry which is preliminary data.</text>
</comment>
<name>A0ACC0ZSQ8_9ROSI</name>
<accession>A0ACC0ZSQ8</accession>
<gene>
    <name evidence="1" type="ORF">Patl1_34804</name>
</gene>
<evidence type="ECO:0000313" key="2">
    <source>
        <dbReference type="Proteomes" id="UP001164250"/>
    </source>
</evidence>
<dbReference type="Proteomes" id="UP001164250">
    <property type="component" value="Chromosome 15"/>
</dbReference>
<reference evidence="2" key="1">
    <citation type="journal article" date="2023" name="G3 (Bethesda)">
        <title>Genome assembly and association tests identify interacting loci associated with vigor, precocity, and sex in interspecific pistachio rootstocks.</title>
        <authorList>
            <person name="Palmer W."/>
            <person name="Jacygrad E."/>
            <person name="Sagayaradj S."/>
            <person name="Cavanaugh K."/>
            <person name="Han R."/>
            <person name="Bertier L."/>
            <person name="Beede B."/>
            <person name="Kafkas S."/>
            <person name="Golino D."/>
            <person name="Preece J."/>
            <person name="Michelmore R."/>
        </authorList>
    </citation>
    <scope>NUCLEOTIDE SEQUENCE [LARGE SCALE GENOMIC DNA]</scope>
</reference>
<protein>
    <submittedName>
        <fullName evidence="1">Uncharacterized protein</fullName>
    </submittedName>
</protein>
<proteinExistence type="predicted"/>
<evidence type="ECO:0000313" key="1">
    <source>
        <dbReference type="EMBL" id="KAJ0075001.1"/>
    </source>
</evidence>
<organism evidence="1 2">
    <name type="scientific">Pistacia atlantica</name>
    <dbReference type="NCBI Taxonomy" id="434234"/>
    <lineage>
        <taxon>Eukaryota</taxon>
        <taxon>Viridiplantae</taxon>
        <taxon>Streptophyta</taxon>
        <taxon>Embryophyta</taxon>
        <taxon>Tracheophyta</taxon>
        <taxon>Spermatophyta</taxon>
        <taxon>Magnoliopsida</taxon>
        <taxon>eudicotyledons</taxon>
        <taxon>Gunneridae</taxon>
        <taxon>Pentapetalae</taxon>
        <taxon>rosids</taxon>
        <taxon>malvids</taxon>
        <taxon>Sapindales</taxon>
        <taxon>Anacardiaceae</taxon>
        <taxon>Pistacia</taxon>
    </lineage>
</organism>
<sequence>MGNVFSELISATCRAIFPPCLDCISKKVAYIRELEDNVNSLQTELQKLVEAKADVKRRVDIAEQRPQMKRLSQVQGWLSRVEAEETEVGELLRDSSQEIEKLCLGGYCSKNFKSSYEFGKKVANKLQDVVKLKDEGRDFEVVAGKVPEPPTDLIPMQQTIVGLQSIFDKVWKCLVEEEVGIIGIYGTGGVGKTTLLKQINNKFCNELQGFDVVIWVVVSTVPNFEKIQEDIGKKIGLNDESWKKRSLQEKAGDIFKILSSKKFVLLLDDIWKWIDLTEVGVPIPNSKPVSKVVFTTRFFEVCGSMNTNKDFKMEYLTDEEAWKLFEKNLKSEVLEHPDIPQLAKVVAKECGGLPLALVTVSRAMSCKKIPQEWRYAANLLRNSASEFAGMGTEVYPVLKFSYDSLPSDKIRSCLVYCSLYPEDFLINEQQLIECWIGEGFLDDSSRGDVYDQGYYIIGILVDACLLEEEKDIEDPRGDYVVKLHYVIRDMVLWIVNDIEKEKGNYLVEASTGLTEAPEIGKWVGVRKISLMGNKIKIMSQTPTCPDLQTLFLDQNELSIVCDDFFNFMPSLKVLNLSHNRLCKLPVGVSKLVSLQYLDLSYNLTIQELSVELKALTNLKCLSLEYMIRLKTIPCQLMSNLQRLHTLRMYGCGTSVEDGTEDSDLFDGEILVEECDCLEYLNVLSLTLGSYNALQRLLSSVKLQSCTQSLFLKGFHEPMSFNISALATLKHLCVLEIHEWKGSTIVNVGDVQKIREPSSFYSLHDIKISNCNSFRDLTWIVFIPNLKFLFIVRCAVMEEIINVEKLGEVSEMMLDLFPFQKLRFLTLWNLDNLKSIFGKALPFPNLREISVLLCPKLKKLPLDSNSAKEHKIVIEGQEEWWKELQWEDEATLNAFLPCFRSHR</sequence>
<keyword evidence="2" id="KW-1185">Reference proteome</keyword>